<dbReference type="SUPFAM" id="SSF53822">
    <property type="entry name" value="Periplasmic binding protein-like I"/>
    <property type="match status" value="1"/>
</dbReference>
<protein>
    <submittedName>
        <fullName evidence="6">Monosaccharide ABC transporter substrate-binding protein (CUT2 family)</fullName>
    </submittedName>
</protein>
<dbReference type="GO" id="GO:0030313">
    <property type="term" value="C:cell envelope"/>
    <property type="evidence" value="ECO:0007669"/>
    <property type="project" value="UniProtKB-SubCell"/>
</dbReference>
<evidence type="ECO:0000256" key="3">
    <source>
        <dbReference type="ARBA" id="ARBA00022729"/>
    </source>
</evidence>
<dbReference type="InterPro" id="IPR025997">
    <property type="entry name" value="SBP_2_dom"/>
</dbReference>
<dbReference type="NCBIfam" id="NF008185">
    <property type="entry name" value="PRK10936.1"/>
    <property type="match status" value="1"/>
</dbReference>
<sequence>MAWGRGRHRRRGLRSLLVMTGVVFGLGIAQAGVPPGTEAGQAAPPPASLSQGNVSQNDWSPVSVSRDGRVGPYVPLARTAHPWRICALLPGTQDKFWWGVSWGLVREAERLGVVIGVYQAGGYDKLDVQKAQLDTCRTLKPDAYIVAAITSDGLDAQAAAIADGGRPLIDLINGMASPYVTAHILGNFRENARFGANYILEHRAEWEKAAGRPLKVGWLPGPKGAEWADAMEASALDVLRRAGVEVIHGGYGATGMATQMDLVRALFDRVPDVDVVFGNAVAIQAAANYLRSRHDGGTHLVATYATDGITDLVRDGIIELAVSDSPIVQARIAVDLAVRALEGRPHGVWNVMTVDRLDQARLVGYDLSRIAVPEGERFQLRPLPPLEPRRGPSVPPSPSPAGVSGSPPGWGS</sequence>
<dbReference type="GO" id="GO:0030246">
    <property type="term" value="F:carbohydrate binding"/>
    <property type="evidence" value="ECO:0007669"/>
    <property type="project" value="UniProtKB-ARBA"/>
</dbReference>
<dbReference type="Proteomes" id="UP000320516">
    <property type="component" value="Unassembled WGS sequence"/>
</dbReference>
<organism evidence="6 7">
    <name type="scientific">Nitrospirillum amazonense</name>
    <dbReference type="NCBI Taxonomy" id="28077"/>
    <lineage>
        <taxon>Bacteria</taxon>
        <taxon>Pseudomonadati</taxon>
        <taxon>Pseudomonadota</taxon>
        <taxon>Alphaproteobacteria</taxon>
        <taxon>Rhodospirillales</taxon>
        <taxon>Azospirillaceae</taxon>
        <taxon>Nitrospirillum</taxon>
    </lineage>
</organism>
<comment type="caution">
    <text evidence="6">The sequence shown here is derived from an EMBL/GenBank/DDBJ whole genome shotgun (WGS) entry which is preliminary data.</text>
</comment>
<dbReference type="AlphaFoldDB" id="A0A560K6K7"/>
<evidence type="ECO:0000259" key="5">
    <source>
        <dbReference type="Pfam" id="PF13407"/>
    </source>
</evidence>
<feature type="compositionally biased region" description="Polar residues" evidence="4">
    <location>
        <begin position="48"/>
        <end position="63"/>
    </location>
</feature>
<evidence type="ECO:0000256" key="2">
    <source>
        <dbReference type="ARBA" id="ARBA00007639"/>
    </source>
</evidence>
<dbReference type="Gene3D" id="3.40.50.2300">
    <property type="match status" value="2"/>
</dbReference>
<dbReference type="InterPro" id="IPR028082">
    <property type="entry name" value="Peripla_BP_I"/>
</dbReference>
<evidence type="ECO:0000313" key="7">
    <source>
        <dbReference type="Proteomes" id="UP000320516"/>
    </source>
</evidence>
<name>A0A560K6K7_9PROT</name>
<keyword evidence="3" id="KW-0732">Signal</keyword>
<dbReference type="PANTHER" id="PTHR46847:SF1">
    <property type="entry name" value="D-ALLOSE-BINDING PERIPLASMIC PROTEIN-RELATED"/>
    <property type="match status" value="1"/>
</dbReference>
<dbReference type="Pfam" id="PF13407">
    <property type="entry name" value="Peripla_BP_4"/>
    <property type="match status" value="1"/>
</dbReference>
<feature type="region of interest" description="Disordered" evidence="4">
    <location>
        <begin position="378"/>
        <end position="412"/>
    </location>
</feature>
<proteinExistence type="inferred from homology"/>
<comment type="similarity">
    <text evidence="2">Belongs to the bacterial solute-binding protein 2 family.</text>
</comment>
<comment type="subcellular location">
    <subcellularLocation>
        <location evidence="1">Cell envelope</location>
    </subcellularLocation>
</comment>
<dbReference type="PANTHER" id="PTHR46847">
    <property type="entry name" value="D-ALLOSE-BINDING PERIPLASMIC PROTEIN-RELATED"/>
    <property type="match status" value="1"/>
</dbReference>
<gene>
    <name evidence="6" type="ORF">FBZ87_103271</name>
</gene>
<accession>A0A560K6K7</accession>
<dbReference type="EMBL" id="VITV01000003">
    <property type="protein sequence ID" value="TWB77454.1"/>
    <property type="molecule type" value="Genomic_DNA"/>
</dbReference>
<evidence type="ECO:0000256" key="4">
    <source>
        <dbReference type="SAM" id="MobiDB-lite"/>
    </source>
</evidence>
<feature type="region of interest" description="Disordered" evidence="4">
    <location>
        <begin position="35"/>
        <end position="63"/>
    </location>
</feature>
<reference evidence="6 7" key="1">
    <citation type="submission" date="2019-06" db="EMBL/GenBank/DDBJ databases">
        <title>Genomic Encyclopedia of Type Strains, Phase IV (KMG-V): Genome sequencing to study the core and pangenomes of soil and plant-associated prokaryotes.</title>
        <authorList>
            <person name="Whitman W."/>
        </authorList>
    </citation>
    <scope>NUCLEOTIDE SEQUENCE [LARGE SCALE GENOMIC DNA]</scope>
    <source>
        <strain evidence="6 7">BR 12005</strain>
    </source>
</reference>
<feature type="compositionally biased region" description="Low complexity" evidence="4">
    <location>
        <begin position="400"/>
        <end position="412"/>
    </location>
</feature>
<dbReference type="CDD" id="cd06306">
    <property type="entry name" value="PBP1_TorT-like"/>
    <property type="match status" value="1"/>
</dbReference>
<evidence type="ECO:0000313" key="6">
    <source>
        <dbReference type="EMBL" id="TWB77454.1"/>
    </source>
</evidence>
<evidence type="ECO:0000256" key="1">
    <source>
        <dbReference type="ARBA" id="ARBA00004196"/>
    </source>
</evidence>
<feature type="domain" description="Periplasmic binding protein" evidence="5">
    <location>
        <begin position="88"/>
        <end position="344"/>
    </location>
</feature>